<evidence type="ECO:0000313" key="7">
    <source>
        <dbReference type="EMBL" id="MBB6211525.1"/>
    </source>
</evidence>
<keyword evidence="1" id="KW-0808">Transferase</keyword>
<dbReference type="Gene3D" id="3.40.1480.10">
    <property type="entry name" value="MOFRL domain"/>
    <property type="match status" value="1"/>
</dbReference>
<evidence type="ECO:0000259" key="5">
    <source>
        <dbReference type="Pfam" id="PF05161"/>
    </source>
</evidence>
<keyword evidence="8" id="KW-1185">Reference proteome</keyword>
<dbReference type="Pfam" id="PF13660">
    <property type="entry name" value="DUF4147"/>
    <property type="match status" value="1"/>
</dbReference>
<organism evidence="7 8">
    <name type="scientific">Novispirillum itersonii</name>
    <name type="common">Aquaspirillum itersonii</name>
    <dbReference type="NCBI Taxonomy" id="189"/>
    <lineage>
        <taxon>Bacteria</taxon>
        <taxon>Pseudomonadati</taxon>
        <taxon>Pseudomonadota</taxon>
        <taxon>Alphaproteobacteria</taxon>
        <taxon>Rhodospirillales</taxon>
        <taxon>Novispirillaceae</taxon>
        <taxon>Novispirillum</taxon>
    </lineage>
</organism>
<comment type="caution">
    <text evidence="7">The sequence shown here is derived from an EMBL/GenBank/DDBJ whole genome shotgun (WGS) entry which is preliminary data.</text>
</comment>
<evidence type="ECO:0000313" key="8">
    <source>
        <dbReference type="Proteomes" id="UP000544872"/>
    </source>
</evidence>
<dbReference type="GO" id="GO:0016618">
    <property type="term" value="F:hydroxypyruvate reductase [NAD(P)H] activity"/>
    <property type="evidence" value="ECO:0007669"/>
    <property type="project" value="UniProtKB-EC"/>
</dbReference>
<evidence type="ECO:0000256" key="1">
    <source>
        <dbReference type="ARBA" id="ARBA00022679"/>
    </source>
</evidence>
<dbReference type="Proteomes" id="UP000544872">
    <property type="component" value="Unassembled WGS sequence"/>
</dbReference>
<dbReference type="EMBL" id="JACIIX010000011">
    <property type="protein sequence ID" value="MBB6211525.1"/>
    <property type="molecule type" value="Genomic_DNA"/>
</dbReference>
<evidence type="ECO:0000256" key="4">
    <source>
        <dbReference type="ARBA" id="ARBA00022840"/>
    </source>
</evidence>
<keyword evidence="7" id="KW-0670">Pyruvate</keyword>
<gene>
    <name evidence="7" type="ORF">FHS48_002964</name>
</gene>
<accession>A0A7W9ZHG4</accession>
<dbReference type="PANTHER" id="PTHR12227:SF0">
    <property type="entry name" value="GLYCERATE KINASE"/>
    <property type="match status" value="1"/>
</dbReference>
<dbReference type="InterPro" id="IPR007835">
    <property type="entry name" value="MOFRL"/>
</dbReference>
<dbReference type="InterPro" id="IPR039760">
    <property type="entry name" value="MOFRL_protein"/>
</dbReference>
<dbReference type="FunFam" id="3.40.50.10180:FF:000001">
    <property type="entry name" value="Glycerate kinase"/>
    <property type="match status" value="1"/>
</dbReference>
<dbReference type="InterPro" id="IPR025286">
    <property type="entry name" value="MOFRL_assoc_dom"/>
</dbReference>
<dbReference type="PANTHER" id="PTHR12227">
    <property type="entry name" value="GLYCERATE KINASE"/>
    <property type="match status" value="1"/>
</dbReference>
<dbReference type="AlphaFoldDB" id="A0A7W9ZHG4"/>
<proteinExistence type="predicted"/>
<dbReference type="Gene3D" id="3.40.50.10180">
    <property type="entry name" value="Glycerate kinase, MOFRL-like N-terminal domain"/>
    <property type="match status" value="1"/>
</dbReference>
<dbReference type="GO" id="GO:0005737">
    <property type="term" value="C:cytoplasm"/>
    <property type="evidence" value="ECO:0007669"/>
    <property type="project" value="TreeGrafter"/>
</dbReference>
<dbReference type="InterPro" id="IPR038614">
    <property type="entry name" value="GK_N_sf"/>
</dbReference>
<evidence type="ECO:0000256" key="3">
    <source>
        <dbReference type="ARBA" id="ARBA00022777"/>
    </source>
</evidence>
<dbReference type="GO" id="GO:0005524">
    <property type="term" value="F:ATP binding"/>
    <property type="evidence" value="ECO:0007669"/>
    <property type="project" value="UniProtKB-KW"/>
</dbReference>
<keyword evidence="2" id="KW-0547">Nucleotide-binding</keyword>
<keyword evidence="7" id="KW-0560">Oxidoreductase</keyword>
<feature type="domain" description="MOFRL" evidence="5">
    <location>
        <begin position="318"/>
        <end position="423"/>
    </location>
</feature>
<name>A0A7W9ZHG4_NOVIT</name>
<dbReference type="InterPro" id="IPR037035">
    <property type="entry name" value="GK-like_C_sf"/>
</dbReference>
<evidence type="ECO:0000259" key="6">
    <source>
        <dbReference type="Pfam" id="PF13660"/>
    </source>
</evidence>
<dbReference type="FunFam" id="3.40.1480.10:FF:000002">
    <property type="entry name" value="Glycerate kinase"/>
    <property type="match status" value="1"/>
</dbReference>
<keyword evidence="3" id="KW-0418">Kinase</keyword>
<dbReference type="RefSeq" id="WP_184264351.1">
    <property type="nucleotide sequence ID" value="NZ_JACIIX010000011.1"/>
</dbReference>
<keyword evidence="4" id="KW-0067">ATP-binding</keyword>
<evidence type="ECO:0000256" key="2">
    <source>
        <dbReference type="ARBA" id="ARBA00022741"/>
    </source>
</evidence>
<dbReference type="EC" id="1.1.1.81" evidence="7"/>
<feature type="domain" description="MOFRL-associated" evidence="6">
    <location>
        <begin position="13"/>
        <end position="238"/>
    </location>
</feature>
<protein>
    <submittedName>
        <fullName evidence="7">Hydroxypyruvate reductase</fullName>
        <ecNumber evidence="7">1.1.1.81</ecNumber>
    </submittedName>
</protein>
<dbReference type="SUPFAM" id="SSF82544">
    <property type="entry name" value="GckA/TtuD-like"/>
    <property type="match status" value="1"/>
</dbReference>
<sequence length="436" mass="44397">MTPPPKPAERILLEEMFAAAVAAAKPGAAQIAAHLPPLPKGRTVVVGAGKGAAAMAAALEEVLRDRAPDRGITGVVVTRYAHGAPTRAIRVIEAGHPNPDTASQQAAARILGLAEGLAEDDLLICLISGGGSALMALPAPGLTLQDKQTVNRALLRSGATIDEINCVRKHLSAIKGGRLAAAAWPAPVLTLMVSDVPGDDPAVIASGPTVGDPTTREQALAILDRYGIDVPAAVRAHLLSPASESPKPGDPRLSTNTGIMLSTPQDALDAAAAVARRRGYTPVILGDALEGEARDVAKAHAAIARQVGEQEQPAPAPCVILSGGETTVTLKGDGRGGRNAEFLLALAVALNGAPGIWALAADTDGIDGVEDNAGAILTPDTLPRAAALGLSASAYLDNNDSYGFFSALNDLLLTGPTRTNVNDFRAIVVTSQDSSG</sequence>
<dbReference type="Pfam" id="PF05161">
    <property type="entry name" value="MOFRL"/>
    <property type="match status" value="1"/>
</dbReference>
<reference evidence="7 8" key="1">
    <citation type="submission" date="2020-08" db="EMBL/GenBank/DDBJ databases">
        <title>Genomic Encyclopedia of Type Strains, Phase IV (KMG-IV): sequencing the most valuable type-strain genomes for metagenomic binning, comparative biology and taxonomic classification.</title>
        <authorList>
            <person name="Goeker M."/>
        </authorList>
    </citation>
    <scope>NUCLEOTIDE SEQUENCE [LARGE SCALE GENOMIC DNA]</scope>
    <source>
        <strain evidence="7 8">DSM 11590</strain>
    </source>
</reference>
<dbReference type="GO" id="GO:0008887">
    <property type="term" value="F:glycerate kinase activity"/>
    <property type="evidence" value="ECO:0007669"/>
    <property type="project" value="InterPro"/>
</dbReference>